<comment type="caution">
    <text evidence="3">The sequence shown here is derived from an EMBL/GenBank/DDBJ whole genome shotgun (WGS) entry which is preliminary data.</text>
</comment>
<keyword evidence="4" id="KW-1185">Reference proteome</keyword>
<dbReference type="GO" id="GO:0006351">
    <property type="term" value="P:DNA-templated transcription"/>
    <property type="evidence" value="ECO:0007669"/>
    <property type="project" value="InterPro"/>
</dbReference>
<evidence type="ECO:0000313" key="3">
    <source>
        <dbReference type="EMBL" id="PVU97638.1"/>
    </source>
</evidence>
<dbReference type="CDD" id="cd12148">
    <property type="entry name" value="fungal_TF_MHR"/>
    <property type="match status" value="1"/>
</dbReference>
<evidence type="ECO:0000256" key="1">
    <source>
        <dbReference type="ARBA" id="ARBA00023242"/>
    </source>
</evidence>
<keyword evidence="1" id="KW-0539">Nucleus</keyword>
<dbReference type="AlphaFoldDB" id="A0A2T9YZ69"/>
<gene>
    <name evidence="3" type="ORF">BB559_001955</name>
</gene>
<dbReference type="InterPro" id="IPR007219">
    <property type="entry name" value="XnlR_reg_dom"/>
</dbReference>
<reference evidence="3 4" key="1">
    <citation type="journal article" date="2018" name="MBio">
        <title>Comparative Genomics Reveals the Core Gene Toolbox for the Fungus-Insect Symbiosis.</title>
        <authorList>
            <person name="Wang Y."/>
            <person name="Stata M."/>
            <person name="Wang W."/>
            <person name="Stajich J.E."/>
            <person name="White M.M."/>
            <person name="Moncalvo J.M."/>
        </authorList>
    </citation>
    <scope>NUCLEOTIDE SEQUENCE [LARGE SCALE GENOMIC DNA]</scope>
    <source>
        <strain evidence="3 4">AUS-77-4</strain>
    </source>
</reference>
<name>A0A2T9YZ69_9FUNG</name>
<dbReference type="Pfam" id="PF04082">
    <property type="entry name" value="Fungal_trans"/>
    <property type="match status" value="1"/>
</dbReference>
<dbReference type="Proteomes" id="UP000245699">
    <property type="component" value="Unassembled WGS sequence"/>
</dbReference>
<proteinExistence type="predicted"/>
<protein>
    <recommendedName>
        <fullName evidence="2">Xylanolytic transcriptional activator regulatory domain-containing protein</fullName>
    </recommendedName>
</protein>
<organism evidence="3 4">
    <name type="scientific">Furculomyces boomerangus</name>
    <dbReference type="NCBI Taxonomy" id="61424"/>
    <lineage>
        <taxon>Eukaryota</taxon>
        <taxon>Fungi</taxon>
        <taxon>Fungi incertae sedis</taxon>
        <taxon>Zoopagomycota</taxon>
        <taxon>Kickxellomycotina</taxon>
        <taxon>Harpellomycetes</taxon>
        <taxon>Harpellales</taxon>
        <taxon>Harpellaceae</taxon>
        <taxon>Furculomyces</taxon>
    </lineage>
</organism>
<dbReference type="OrthoDB" id="4161332at2759"/>
<dbReference type="EMBL" id="MBFT01000103">
    <property type="protein sequence ID" value="PVU97638.1"/>
    <property type="molecule type" value="Genomic_DNA"/>
</dbReference>
<dbReference type="GO" id="GO:0003677">
    <property type="term" value="F:DNA binding"/>
    <property type="evidence" value="ECO:0007669"/>
    <property type="project" value="InterPro"/>
</dbReference>
<evidence type="ECO:0000313" key="4">
    <source>
        <dbReference type="Proteomes" id="UP000245699"/>
    </source>
</evidence>
<sequence>MNSEQNPKKEKLENKANLESLSDETLFKMVVSSVRISRIYQLDLSKITKLKYSEEELEFRRRVFWTFYAFDKSGMSFSGSIPTVQDRDIVVNLPENDFWWRYGGECKVEHPEIIFWNHIANSENNERFSKGDTRNYVKMRTLSGEISVFAKRRWLKKVYNPDDDNCLLVKLIDKLEKFEDTIVKKPPVDFDLIKEAYSEYKDTIRFTMDIEHILYKNIFTQFHSFMKTTLYQTEMVRVEGIHMHPGRIVSAKNVLVDTAKKQIDSIYELSKVLPLEYWENSTAIKGLMSAITCLNYMNISPKNSLEMSKKLEHLKEVYHKLSSYSEIPIIFLMYLDRLSTFIYESHKKNENNILLFENMKKYSIDESDVHPWLVPKYGALFFLTCCFQESFSVMKIADYLYIKDTFATFVNQHLKAESSINANVKPIGNPNTFAKSATLPVVPSSSTKNNNGSSYKTNYDQYVKYSKLLEESIPNSSQNYFYLYMVDILSSAIVQDIVSNPVNNQTNFEPQFIFPTINFDNLNNEIDEEDQKNTTEYDWAELDKMFWS</sequence>
<feature type="domain" description="Xylanolytic transcriptional activator regulatory" evidence="2">
    <location>
        <begin position="32"/>
        <end position="145"/>
    </location>
</feature>
<evidence type="ECO:0000259" key="2">
    <source>
        <dbReference type="Pfam" id="PF04082"/>
    </source>
</evidence>
<dbReference type="GO" id="GO:0008270">
    <property type="term" value="F:zinc ion binding"/>
    <property type="evidence" value="ECO:0007669"/>
    <property type="project" value="InterPro"/>
</dbReference>
<accession>A0A2T9YZ69</accession>